<dbReference type="InterPro" id="IPR001466">
    <property type="entry name" value="Beta-lactam-related"/>
</dbReference>
<proteinExistence type="predicted"/>
<dbReference type="InterPro" id="IPR012338">
    <property type="entry name" value="Beta-lactam/transpept-like"/>
</dbReference>
<reference evidence="2" key="1">
    <citation type="submission" date="2018-05" db="EMBL/GenBank/DDBJ databases">
        <authorList>
            <person name="Lanie J.A."/>
            <person name="Ng W.-L."/>
            <person name="Kazmierczak K.M."/>
            <person name="Andrzejewski T.M."/>
            <person name="Davidsen T.M."/>
            <person name="Wayne K.J."/>
            <person name="Tettelin H."/>
            <person name="Glass J.I."/>
            <person name="Rusch D."/>
            <person name="Podicherti R."/>
            <person name="Tsui H.-C.T."/>
            <person name="Winkler M.E."/>
        </authorList>
    </citation>
    <scope>NUCLEOTIDE SEQUENCE</scope>
</reference>
<feature type="domain" description="Beta-lactamase-related" evidence="1">
    <location>
        <begin position="24"/>
        <end position="406"/>
    </location>
</feature>
<dbReference type="SUPFAM" id="SSF56601">
    <property type="entry name" value="beta-lactamase/transpeptidase-like"/>
    <property type="match status" value="1"/>
</dbReference>
<dbReference type="PANTHER" id="PTHR43283:SF3">
    <property type="entry name" value="BETA-LACTAMASE FAMILY PROTEIN (AFU_ORTHOLOGUE AFUA_5G07500)"/>
    <property type="match status" value="1"/>
</dbReference>
<name>A0A381UCS9_9ZZZZ</name>
<accession>A0A381UCS9</accession>
<evidence type="ECO:0000259" key="1">
    <source>
        <dbReference type="Pfam" id="PF00144"/>
    </source>
</evidence>
<dbReference type="Gene3D" id="3.40.710.10">
    <property type="entry name" value="DD-peptidase/beta-lactamase superfamily"/>
    <property type="match status" value="1"/>
</dbReference>
<organism evidence="2">
    <name type="scientific">marine metagenome</name>
    <dbReference type="NCBI Taxonomy" id="408172"/>
    <lineage>
        <taxon>unclassified sequences</taxon>
        <taxon>metagenomes</taxon>
        <taxon>ecological metagenomes</taxon>
    </lineage>
</organism>
<dbReference type="AlphaFoldDB" id="A0A381UCS9"/>
<gene>
    <name evidence="2" type="ORF">METZ01_LOCUS78395</name>
</gene>
<dbReference type="PANTHER" id="PTHR43283">
    <property type="entry name" value="BETA-LACTAMASE-RELATED"/>
    <property type="match status" value="1"/>
</dbReference>
<dbReference type="EMBL" id="UINC01006109">
    <property type="protein sequence ID" value="SVA25541.1"/>
    <property type="molecule type" value="Genomic_DNA"/>
</dbReference>
<dbReference type="Pfam" id="PF00144">
    <property type="entry name" value="Beta-lactamase"/>
    <property type="match status" value="1"/>
</dbReference>
<protein>
    <recommendedName>
        <fullName evidence="1">Beta-lactamase-related domain-containing protein</fullName>
    </recommendedName>
</protein>
<sequence>MIESITTHPDEASTLIHPDGAEALDQWMSGLVKQELLPFAMTMVVRSEGVGYWRWCGFANPAQGLPPAPNTLLRMYSMTKPVTALTAVLLEDKGLLDLNAPVETLIPEMANWRALNHPAAELQDCTSLSCGPTLLQLLTHTSGISYGDAQGSMLDQALAQKIARNCSLGGLLNTLSELPLVFPPGTAWCYGYGLDVLGVAMMRATGKSLGKLFDEFVFQPLGMTDTGFEVSSSAVSRLAILYNSEKDNRLTEISMEPPLGPQVGGSQGNAEVDHWGGSGLASTPADWLKFTDMLRSACSGKETAVARPDLVRRMATNQLECDIASLLPEGPEGFREWMPFEGLGMGCGVWVVVDTKRLDWASNHGEFGWGGVANTVFWVDPVADAAVLFFTQVMPSSQLRLRNALHQLAGKCLL</sequence>
<evidence type="ECO:0000313" key="2">
    <source>
        <dbReference type="EMBL" id="SVA25541.1"/>
    </source>
</evidence>
<dbReference type="InterPro" id="IPR050789">
    <property type="entry name" value="Diverse_Enzym_Activities"/>
</dbReference>